<feature type="region of interest" description="Disordered" evidence="1">
    <location>
        <begin position="1"/>
        <end position="27"/>
    </location>
</feature>
<protein>
    <submittedName>
        <fullName evidence="2">Uncharacterized protein</fullName>
    </submittedName>
</protein>
<accession>A0AAW0A539</accession>
<dbReference type="Proteomes" id="UP001362999">
    <property type="component" value="Unassembled WGS sequence"/>
</dbReference>
<feature type="compositionally biased region" description="Basic and acidic residues" evidence="1">
    <location>
        <begin position="1"/>
        <end position="12"/>
    </location>
</feature>
<keyword evidence="3" id="KW-1185">Reference proteome</keyword>
<sequence>MAGDARSRDALADKSWNYRQQNRQTVNDKARLRMQRKRAELRKAPVDIQLIYAQKARQYRRDYRQRAQTKAVTSRALKKVTARASSSCIPPPRRPLAPRPQNTADTSFLPVTITTHLDSPSPAYNAADYDA</sequence>
<dbReference type="EMBL" id="JAWWNJ010000085">
    <property type="protein sequence ID" value="KAK7000961.1"/>
    <property type="molecule type" value="Genomic_DNA"/>
</dbReference>
<dbReference type="AlphaFoldDB" id="A0AAW0A539"/>
<proteinExistence type="predicted"/>
<organism evidence="2 3">
    <name type="scientific">Favolaschia claudopus</name>
    <dbReference type="NCBI Taxonomy" id="2862362"/>
    <lineage>
        <taxon>Eukaryota</taxon>
        <taxon>Fungi</taxon>
        <taxon>Dikarya</taxon>
        <taxon>Basidiomycota</taxon>
        <taxon>Agaricomycotina</taxon>
        <taxon>Agaricomycetes</taxon>
        <taxon>Agaricomycetidae</taxon>
        <taxon>Agaricales</taxon>
        <taxon>Marasmiineae</taxon>
        <taxon>Mycenaceae</taxon>
        <taxon>Favolaschia</taxon>
    </lineage>
</organism>
<feature type="compositionally biased region" description="Pro residues" evidence="1">
    <location>
        <begin position="89"/>
        <end position="98"/>
    </location>
</feature>
<gene>
    <name evidence="2" type="ORF">R3P38DRAFT_3217476</name>
</gene>
<reference evidence="2 3" key="1">
    <citation type="journal article" date="2024" name="J Genomics">
        <title>Draft genome sequencing and assembly of Favolaschia claudopus CIRM-BRFM 2984 isolated from oak limbs.</title>
        <authorList>
            <person name="Navarro D."/>
            <person name="Drula E."/>
            <person name="Chaduli D."/>
            <person name="Cazenave R."/>
            <person name="Ahrendt S."/>
            <person name="Wang J."/>
            <person name="Lipzen A."/>
            <person name="Daum C."/>
            <person name="Barry K."/>
            <person name="Grigoriev I.V."/>
            <person name="Favel A."/>
            <person name="Rosso M.N."/>
            <person name="Martin F."/>
        </authorList>
    </citation>
    <scope>NUCLEOTIDE SEQUENCE [LARGE SCALE GENOMIC DNA]</scope>
    <source>
        <strain evidence="2 3">CIRM-BRFM 2984</strain>
    </source>
</reference>
<name>A0AAW0A539_9AGAR</name>
<evidence type="ECO:0000313" key="3">
    <source>
        <dbReference type="Proteomes" id="UP001362999"/>
    </source>
</evidence>
<comment type="caution">
    <text evidence="2">The sequence shown here is derived from an EMBL/GenBank/DDBJ whole genome shotgun (WGS) entry which is preliminary data.</text>
</comment>
<evidence type="ECO:0000256" key="1">
    <source>
        <dbReference type="SAM" id="MobiDB-lite"/>
    </source>
</evidence>
<evidence type="ECO:0000313" key="2">
    <source>
        <dbReference type="EMBL" id="KAK7000961.1"/>
    </source>
</evidence>
<feature type="region of interest" description="Disordered" evidence="1">
    <location>
        <begin position="82"/>
        <end position="105"/>
    </location>
</feature>